<organism evidence="2 3">
    <name type="scientific">Candidatus Methanoperedens nitratireducens</name>
    <dbReference type="NCBI Taxonomy" id="1392998"/>
    <lineage>
        <taxon>Archaea</taxon>
        <taxon>Methanobacteriati</taxon>
        <taxon>Methanobacteriota</taxon>
        <taxon>Stenosarchaea group</taxon>
        <taxon>Methanomicrobia</taxon>
        <taxon>Methanosarcinales</taxon>
        <taxon>ANME-2 cluster</taxon>
        <taxon>Candidatus Methanoperedentaceae</taxon>
        <taxon>Candidatus Methanoperedens</taxon>
    </lineage>
</organism>
<dbReference type="InterPro" id="IPR013702">
    <property type="entry name" value="FIST_domain_N"/>
</dbReference>
<gene>
    <name evidence="2" type="ORF">MPEBLZ_01501</name>
</gene>
<protein>
    <recommendedName>
        <fullName evidence="1">FIST domain-containing protein</fullName>
    </recommendedName>
</protein>
<evidence type="ECO:0000313" key="2">
    <source>
        <dbReference type="EMBL" id="KPQ43918.1"/>
    </source>
</evidence>
<dbReference type="Proteomes" id="UP000050360">
    <property type="component" value="Unassembled WGS sequence"/>
</dbReference>
<proteinExistence type="predicted"/>
<dbReference type="Pfam" id="PF08495">
    <property type="entry name" value="FIST"/>
    <property type="match status" value="1"/>
</dbReference>
<evidence type="ECO:0000313" key="3">
    <source>
        <dbReference type="Proteomes" id="UP000050360"/>
    </source>
</evidence>
<accession>A0A0P8A723</accession>
<evidence type="ECO:0000259" key="1">
    <source>
        <dbReference type="Pfam" id="PF08495"/>
    </source>
</evidence>
<dbReference type="AlphaFoldDB" id="A0A0P8A723"/>
<reference evidence="2 3" key="1">
    <citation type="submission" date="2015-09" db="EMBL/GenBank/DDBJ databases">
        <title>A metagenomics-based metabolic model of nitrate-dependent anaerobic oxidation of methane by Methanoperedens-like archaea.</title>
        <authorList>
            <person name="Arshad A."/>
            <person name="Speth D.R."/>
            <person name="De Graaf R.M."/>
            <person name="Op Den Camp H.J."/>
            <person name="Jetten M.S."/>
            <person name="Welte C.U."/>
        </authorList>
    </citation>
    <scope>NUCLEOTIDE SEQUENCE [LARGE SCALE GENOMIC DNA]</scope>
</reference>
<name>A0A0P8A723_9EURY</name>
<comment type="caution">
    <text evidence="2">The sequence shown here is derived from an EMBL/GenBank/DDBJ whole genome shotgun (WGS) entry which is preliminary data.</text>
</comment>
<dbReference type="EMBL" id="LKCM01000120">
    <property type="protein sequence ID" value="KPQ43918.1"/>
    <property type="molecule type" value="Genomic_DNA"/>
</dbReference>
<sequence length="170" mass="18890">MKKTKSITLFSNKKSPDQAAYDLIEQADDKLDFKPDLALFYATLKYHGKYQSMLDILNDEYGDIPQIGASVDGMIYPDDMRADGAALVLCEDDDARIRVDGVKGNSAIGSAEKLAAKVKCEYGVVVLHFPLVHVPGAIKIAQFIAKGFYYSKKIKIENLDKQKKIGKRIL</sequence>
<feature type="domain" description="FIST" evidence="1">
    <location>
        <begin position="36"/>
        <end position="137"/>
    </location>
</feature>